<feature type="signal peptide" evidence="4">
    <location>
        <begin position="1"/>
        <end position="21"/>
    </location>
</feature>
<dbReference type="CDD" id="cd06359">
    <property type="entry name" value="PBP1_Nba-like"/>
    <property type="match status" value="1"/>
</dbReference>
<keyword evidence="3" id="KW-0029">Amino-acid transport</keyword>
<dbReference type="InterPro" id="IPR028081">
    <property type="entry name" value="Leu-bd"/>
</dbReference>
<evidence type="ECO:0000256" key="2">
    <source>
        <dbReference type="ARBA" id="ARBA00022729"/>
    </source>
</evidence>
<dbReference type="Proteomes" id="UP000189796">
    <property type="component" value="Chromosome I"/>
</dbReference>
<feature type="chain" id="PRO_5012838603" evidence="4">
    <location>
        <begin position="22"/>
        <end position="390"/>
    </location>
</feature>
<feature type="domain" description="Leucine-binding protein" evidence="5">
    <location>
        <begin position="24"/>
        <end position="362"/>
    </location>
</feature>
<name>A0A1M5GW84_9BRAD</name>
<evidence type="ECO:0000256" key="3">
    <source>
        <dbReference type="ARBA" id="ARBA00022970"/>
    </source>
</evidence>
<dbReference type="AlphaFoldDB" id="A0A1M5GW84"/>
<sequence length="390" mass="42713">MRTAFWLAGVTALALANPAQAANSIKIGFVSTFSGPTAVIGNDMRNSFELALDHMGRKMGGLPVEVIYEDDQQKPDVGKQKTEKLVQSDKVDFIAGYIWSNVLLASLKTAVDSQTFLISANAGPSQLAGELCSPYVFSTSWQNDQTPAAMGLYMNQKGVKSVYLIGPNYAAGKDMLAGLKSTFKGQVLGEDYTVWPSQLDFSAELSKARASKAESIFVFYPGAAGVQFLNQYVQAGLKPQIPLYTAFTIDELSLPLQKDNAIGVPGAQEWVNDLPNEQNKKFVADYRKKYPNLRPTYYGAQAYDAAQLINSAVVAVKGDMTKKDAMKAEMEKANFKSLRGPFKYGNNHIPIQNFYLQDVVKDADGQLSLKTVSTIVKDSQDSFHDKCPMK</sequence>
<keyword evidence="2 4" id="KW-0732">Signal</keyword>
<organism evidence="6 7">
    <name type="scientific">Bradyrhizobium erythrophlei</name>
    <dbReference type="NCBI Taxonomy" id="1437360"/>
    <lineage>
        <taxon>Bacteria</taxon>
        <taxon>Pseudomonadati</taxon>
        <taxon>Pseudomonadota</taxon>
        <taxon>Alphaproteobacteria</taxon>
        <taxon>Hyphomicrobiales</taxon>
        <taxon>Nitrobacteraceae</taxon>
        <taxon>Bradyrhizobium</taxon>
    </lineage>
</organism>
<protein>
    <submittedName>
        <fullName evidence="6">Amino acid/amide ABC transporter substrate-binding protein, HAAT family</fullName>
    </submittedName>
</protein>
<evidence type="ECO:0000313" key="6">
    <source>
        <dbReference type="EMBL" id="SHG07865.1"/>
    </source>
</evidence>
<dbReference type="RefSeq" id="WP_079606968.1">
    <property type="nucleotide sequence ID" value="NZ_LT670817.1"/>
</dbReference>
<evidence type="ECO:0000259" key="5">
    <source>
        <dbReference type="Pfam" id="PF13458"/>
    </source>
</evidence>
<dbReference type="PANTHER" id="PTHR30483:SF6">
    <property type="entry name" value="PERIPLASMIC BINDING PROTEIN OF ABC TRANSPORTER FOR NATURAL AMINO ACIDS"/>
    <property type="match status" value="1"/>
</dbReference>
<comment type="similarity">
    <text evidence="1">Belongs to the leucine-binding protein family.</text>
</comment>
<evidence type="ECO:0000256" key="1">
    <source>
        <dbReference type="ARBA" id="ARBA00010062"/>
    </source>
</evidence>
<dbReference type="PANTHER" id="PTHR30483">
    <property type="entry name" value="LEUCINE-SPECIFIC-BINDING PROTEIN"/>
    <property type="match status" value="1"/>
</dbReference>
<gene>
    <name evidence="6" type="ORF">SAMN05443248_0205</name>
</gene>
<evidence type="ECO:0000313" key="7">
    <source>
        <dbReference type="Proteomes" id="UP000189796"/>
    </source>
</evidence>
<accession>A0A1M5GW84</accession>
<dbReference type="EMBL" id="LT670817">
    <property type="protein sequence ID" value="SHG07865.1"/>
    <property type="molecule type" value="Genomic_DNA"/>
</dbReference>
<proteinExistence type="inferred from homology"/>
<dbReference type="InterPro" id="IPR051010">
    <property type="entry name" value="BCAA_transport"/>
</dbReference>
<evidence type="ECO:0000256" key="4">
    <source>
        <dbReference type="SAM" id="SignalP"/>
    </source>
</evidence>
<dbReference type="GO" id="GO:0006865">
    <property type="term" value="P:amino acid transport"/>
    <property type="evidence" value="ECO:0007669"/>
    <property type="project" value="UniProtKB-KW"/>
</dbReference>
<keyword evidence="3" id="KW-0813">Transport</keyword>
<dbReference type="Pfam" id="PF13458">
    <property type="entry name" value="Peripla_BP_6"/>
    <property type="match status" value="1"/>
</dbReference>
<dbReference type="SUPFAM" id="SSF53822">
    <property type="entry name" value="Periplasmic binding protein-like I"/>
    <property type="match status" value="1"/>
</dbReference>
<dbReference type="InterPro" id="IPR028082">
    <property type="entry name" value="Peripla_BP_I"/>
</dbReference>
<dbReference type="Gene3D" id="3.40.50.2300">
    <property type="match status" value="2"/>
</dbReference>
<reference evidence="6 7" key="1">
    <citation type="submission" date="2016-11" db="EMBL/GenBank/DDBJ databases">
        <authorList>
            <person name="Jaros S."/>
            <person name="Januszkiewicz K."/>
            <person name="Wedrychowicz H."/>
        </authorList>
    </citation>
    <scope>NUCLEOTIDE SEQUENCE [LARGE SCALE GENOMIC DNA]</scope>
    <source>
        <strain evidence="6 7">GAS138</strain>
    </source>
</reference>